<gene>
    <name evidence="2" type="ORF">THAOC_05199</name>
</gene>
<evidence type="ECO:0000256" key="1">
    <source>
        <dbReference type="SAM" id="Phobius"/>
    </source>
</evidence>
<dbReference type="OrthoDB" id="58903at2759"/>
<dbReference type="InterPro" id="IPR033579">
    <property type="entry name" value="TMEM128"/>
</dbReference>
<dbReference type="Pfam" id="PF20479">
    <property type="entry name" value="TMEM128"/>
    <property type="match status" value="1"/>
</dbReference>
<evidence type="ECO:0000313" key="3">
    <source>
        <dbReference type="Proteomes" id="UP000266841"/>
    </source>
</evidence>
<keyword evidence="1" id="KW-0472">Membrane</keyword>
<name>K0T3H5_THAOC</name>
<sequence>MATRRTTDMKVFQSIIRSPHVSHTWFKLGLASSVAVMMIKGWVELVEGKKRNKKVCYDNFRRATHWTILLIMIAWMSFHLSLSPVYGHVKTWLIMVGFGWGVLVQSALMIPVYGQNIISIVLLTVFLQQYK</sequence>
<protein>
    <submittedName>
        <fullName evidence="2">Uncharacterized protein</fullName>
    </submittedName>
</protein>
<feature type="transmembrane region" description="Helical" evidence="1">
    <location>
        <begin position="102"/>
        <end position="127"/>
    </location>
</feature>
<keyword evidence="1" id="KW-1133">Transmembrane helix</keyword>
<dbReference type="eggNOG" id="ENOG502RD81">
    <property type="taxonomic scope" value="Eukaryota"/>
</dbReference>
<organism evidence="2 3">
    <name type="scientific">Thalassiosira oceanica</name>
    <name type="common">Marine diatom</name>
    <dbReference type="NCBI Taxonomy" id="159749"/>
    <lineage>
        <taxon>Eukaryota</taxon>
        <taxon>Sar</taxon>
        <taxon>Stramenopiles</taxon>
        <taxon>Ochrophyta</taxon>
        <taxon>Bacillariophyta</taxon>
        <taxon>Coscinodiscophyceae</taxon>
        <taxon>Thalassiosirophycidae</taxon>
        <taxon>Thalassiosirales</taxon>
        <taxon>Thalassiosiraceae</taxon>
        <taxon>Thalassiosira</taxon>
    </lineage>
</organism>
<dbReference type="Proteomes" id="UP000266841">
    <property type="component" value="Unassembled WGS sequence"/>
</dbReference>
<proteinExistence type="predicted"/>
<accession>K0T3H5</accession>
<dbReference type="PANTHER" id="PTHR31134">
    <property type="entry name" value="TRANSMEMBRANE PROTEIN 128"/>
    <property type="match status" value="1"/>
</dbReference>
<dbReference type="AlphaFoldDB" id="K0T3H5"/>
<keyword evidence="3" id="KW-1185">Reference proteome</keyword>
<keyword evidence="1" id="KW-0812">Transmembrane</keyword>
<feature type="transmembrane region" description="Helical" evidence="1">
    <location>
        <begin position="63"/>
        <end position="82"/>
    </location>
</feature>
<comment type="caution">
    <text evidence="2">The sequence shown here is derived from an EMBL/GenBank/DDBJ whole genome shotgun (WGS) entry which is preliminary data.</text>
</comment>
<dbReference type="EMBL" id="AGNL01004714">
    <property type="protein sequence ID" value="EJK73188.1"/>
    <property type="molecule type" value="Genomic_DNA"/>
</dbReference>
<dbReference type="PANTHER" id="PTHR31134:SF1">
    <property type="entry name" value="TRANSMEMBRANE PROTEIN 128"/>
    <property type="match status" value="1"/>
</dbReference>
<dbReference type="OMA" id="MHAYLSM"/>
<evidence type="ECO:0000313" key="2">
    <source>
        <dbReference type="EMBL" id="EJK73188.1"/>
    </source>
</evidence>
<reference evidence="2 3" key="1">
    <citation type="journal article" date="2012" name="Genome Biol.">
        <title>Genome and low-iron response of an oceanic diatom adapted to chronic iron limitation.</title>
        <authorList>
            <person name="Lommer M."/>
            <person name="Specht M."/>
            <person name="Roy A.S."/>
            <person name="Kraemer L."/>
            <person name="Andreson R."/>
            <person name="Gutowska M.A."/>
            <person name="Wolf J."/>
            <person name="Bergner S.V."/>
            <person name="Schilhabel M.B."/>
            <person name="Klostermeier U.C."/>
            <person name="Beiko R.G."/>
            <person name="Rosenstiel P."/>
            <person name="Hippler M."/>
            <person name="Laroche J."/>
        </authorList>
    </citation>
    <scope>NUCLEOTIDE SEQUENCE [LARGE SCALE GENOMIC DNA]</scope>
    <source>
        <strain evidence="2 3">CCMP1005</strain>
    </source>
</reference>